<reference evidence="2 3" key="1">
    <citation type="submission" date="2021-05" db="EMBL/GenBank/DDBJ databases">
        <title>Complete genome of Nocardioides aquaticus KCTC 9944T isolated from meromictic and hypersaline Ekho Lake, Antarctica.</title>
        <authorList>
            <person name="Hwang K."/>
            <person name="Kim K.M."/>
            <person name="Choe H."/>
        </authorList>
    </citation>
    <scope>NUCLEOTIDE SEQUENCE [LARGE SCALE GENOMIC DNA]</scope>
    <source>
        <strain evidence="2 3">KCTC 9944</strain>
    </source>
</reference>
<proteinExistence type="predicted"/>
<evidence type="ECO:0008006" key="4">
    <source>
        <dbReference type="Google" id="ProtNLM"/>
    </source>
</evidence>
<name>A0ABX8EDQ7_9ACTN</name>
<dbReference type="Proteomes" id="UP000679307">
    <property type="component" value="Chromosome"/>
</dbReference>
<organism evidence="2 3">
    <name type="scientific">Nocardioides aquaticus</name>
    <dbReference type="NCBI Taxonomy" id="160826"/>
    <lineage>
        <taxon>Bacteria</taxon>
        <taxon>Bacillati</taxon>
        <taxon>Actinomycetota</taxon>
        <taxon>Actinomycetes</taxon>
        <taxon>Propionibacteriales</taxon>
        <taxon>Nocardioidaceae</taxon>
        <taxon>Nocardioides</taxon>
    </lineage>
</organism>
<dbReference type="PIRSF" id="PIRSF035170">
    <property type="entry name" value="HD_phosphohydro"/>
    <property type="match status" value="1"/>
</dbReference>
<dbReference type="RefSeq" id="WP_246535845.1">
    <property type="nucleotide sequence ID" value="NZ_BAAAHS010000036.1"/>
</dbReference>
<dbReference type="InterPro" id="IPR009218">
    <property type="entry name" value="HD_phosphohydro"/>
</dbReference>
<protein>
    <recommendedName>
        <fullName evidence="4">Metal-dependent HD superfamily phosphohydrolase</fullName>
    </recommendedName>
</protein>
<dbReference type="EMBL" id="CP075371">
    <property type="protein sequence ID" value="QVT78613.1"/>
    <property type="molecule type" value="Genomic_DNA"/>
</dbReference>
<sequence>MPDADHPPRDRPRAPHALPWPLADHPDPAAEALRAELLAAYGGSDRSYHDLRHLDEVLARLDDLTEDPGADDTAVRLAAWFHDGVYDGERDAEERSASWAEHALPGLVADDVVAEVARLVRMTETHAPAEDDAAGCALSDADLAILAAGPERYAEYVAAVRREYAHVGDEDFARGRAAVLVDLLAKPRLFHTARAAAAWEETARSNVLAELDRLQPEVVVSRA</sequence>
<evidence type="ECO:0000313" key="3">
    <source>
        <dbReference type="Proteomes" id="UP000679307"/>
    </source>
</evidence>
<feature type="region of interest" description="Disordered" evidence="1">
    <location>
        <begin position="1"/>
        <end position="25"/>
    </location>
</feature>
<gene>
    <name evidence="2" type="ORF">ENKNEFLB_00991</name>
</gene>
<feature type="compositionally biased region" description="Basic and acidic residues" evidence="1">
    <location>
        <begin position="1"/>
        <end position="13"/>
    </location>
</feature>
<dbReference type="PANTHER" id="PTHR21174">
    <property type="match status" value="1"/>
</dbReference>
<accession>A0ABX8EDQ7</accession>
<evidence type="ECO:0000313" key="2">
    <source>
        <dbReference type="EMBL" id="QVT78613.1"/>
    </source>
</evidence>
<evidence type="ECO:0000256" key="1">
    <source>
        <dbReference type="SAM" id="MobiDB-lite"/>
    </source>
</evidence>
<keyword evidence="3" id="KW-1185">Reference proteome</keyword>
<dbReference type="PANTHER" id="PTHR21174:SF0">
    <property type="entry name" value="HD PHOSPHOHYDROLASE FAMILY PROTEIN-RELATED"/>
    <property type="match status" value="1"/>
</dbReference>